<keyword evidence="4" id="KW-0653">Protein transport</keyword>
<keyword evidence="3 8" id="KW-0812">Transmembrane</keyword>
<evidence type="ECO:0000256" key="5">
    <source>
        <dbReference type="ARBA" id="ARBA00022989"/>
    </source>
</evidence>
<dbReference type="EMBL" id="DXFX01000067">
    <property type="protein sequence ID" value="HIX07826.1"/>
    <property type="molecule type" value="Genomic_DNA"/>
</dbReference>
<keyword evidence="6" id="KW-0811">Translocation</keyword>
<evidence type="ECO:0008006" key="11">
    <source>
        <dbReference type="Google" id="ProtNLM"/>
    </source>
</evidence>
<dbReference type="Gene3D" id="1.20.1640.10">
    <property type="entry name" value="Multidrug efflux transporter AcrB transmembrane domain"/>
    <property type="match status" value="1"/>
</dbReference>
<dbReference type="PANTHER" id="PTHR30081:SF1">
    <property type="entry name" value="PROTEIN TRANSLOCASE SUBUNIT SECD"/>
    <property type="match status" value="1"/>
</dbReference>
<evidence type="ECO:0000256" key="4">
    <source>
        <dbReference type="ARBA" id="ARBA00022927"/>
    </source>
</evidence>
<comment type="caution">
    <text evidence="9">The sequence shown here is derived from an EMBL/GenBank/DDBJ whole genome shotgun (WGS) entry which is preliminary data.</text>
</comment>
<name>A0A9D2AFQ0_9FIRM</name>
<evidence type="ECO:0000256" key="3">
    <source>
        <dbReference type="ARBA" id="ARBA00022692"/>
    </source>
</evidence>
<dbReference type="AlphaFoldDB" id="A0A9D2AFQ0"/>
<feature type="transmembrane region" description="Helical" evidence="8">
    <location>
        <begin position="376"/>
        <end position="397"/>
    </location>
</feature>
<dbReference type="GO" id="GO:0005886">
    <property type="term" value="C:plasma membrane"/>
    <property type="evidence" value="ECO:0007669"/>
    <property type="project" value="TreeGrafter"/>
</dbReference>
<evidence type="ECO:0000256" key="1">
    <source>
        <dbReference type="ARBA" id="ARBA00022448"/>
    </source>
</evidence>
<gene>
    <name evidence="9" type="ORF">H9741_05110</name>
</gene>
<evidence type="ECO:0000256" key="6">
    <source>
        <dbReference type="ARBA" id="ARBA00023010"/>
    </source>
</evidence>
<evidence type="ECO:0000256" key="2">
    <source>
        <dbReference type="ARBA" id="ARBA00022475"/>
    </source>
</evidence>
<accession>A0A9D2AFQ0</accession>
<keyword evidence="2" id="KW-1003">Cell membrane</keyword>
<organism evidence="9 10">
    <name type="scientific">Candidatus Borkfalkia faecipullorum</name>
    <dbReference type="NCBI Taxonomy" id="2838510"/>
    <lineage>
        <taxon>Bacteria</taxon>
        <taxon>Bacillati</taxon>
        <taxon>Bacillota</taxon>
        <taxon>Clostridia</taxon>
        <taxon>Christensenellales</taxon>
        <taxon>Christensenellaceae</taxon>
        <taxon>Candidatus Borkfalkia</taxon>
    </lineage>
</organism>
<reference evidence="9" key="2">
    <citation type="submission" date="2021-04" db="EMBL/GenBank/DDBJ databases">
        <authorList>
            <person name="Gilroy R."/>
        </authorList>
    </citation>
    <scope>NUCLEOTIDE SEQUENCE</scope>
    <source>
        <strain evidence="9">811</strain>
    </source>
</reference>
<dbReference type="Proteomes" id="UP000824204">
    <property type="component" value="Unassembled WGS sequence"/>
</dbReference>
<dbReference type="InterPro" id="IPR022813">
    <property type="entry name" value="SecD/SecF_arch_bac"/>
</dbReference>
<feature type="transmembrane region" description="Helical" evidence="8">
    <location>
        <begin position="422"/>
        <end position="443"/>
    </location>
</feature>
<keyword evidence="7 8" id="KW-0472">Membrane</keyword>
<evidence type="ECO:0000313" key="9">
    <source>
        <dbReference type="EMBL" id="HIX07826.1"/>
    </source>
</evidence>
<keyword evidence="1" id="KW-0813">Transport</keyword>
<feature type="transmembrane region" description="Helical" evidence="8">
    <location>
        <begin position="349"/>
        <end position="370"/>
    </location>
</feature>
<feature type="transmembrane region" description="Helical" evidence="8">
    <location>
        <begin position="449"/>
        <end position="473"/>
    </location>
</feature>
<protein>
    <recommendedName>
        <fullName evidence="11">Protein translocase subunit SecD</fullName>
    </recommendedName>
</protein>
<reference evidence="9" key="1">
    <citation type="journal article" date="2021" name="PeerJ">
        <title>Extensive microbial diversity within the chicken gut microbiome revealed by metagenomics and culture.</title>
        <authorList>
            <person name="Gilroy R."/>
            <person name="Ravi A."/>
            <person name="Getino M."/>
            <person name="Pursley I."/>
            <person name="Horton D.L."/>
            <person name="Alikhan N.F."/>
            <person name="Baker D."/>
            <person name="Gharbi K."/>
            <person name="Hall N."/>
            <person name="Watson M."/>
            <person name="Adriaenssens E.M."/>
            <person name="Foster-Nyarko E."/>
            <person name="Jarju S."/>
            <person name="Secka A."/>
            <person name="Antonio M."/>
            <person name="Oren A."/>
            <person name="Chaudhuri R.R."/>
            <person name="La Ragione R."/>
            <person name="Hildebrand F."/>
            <person name="Pallen M.J."/>
        </authorList>
    </citation>
    <scope>NUCLEOTIDE SEQUENCE</scope>
    <source>
        <strain evidence="9">811</strain>
    </source>
</reference>
<evidence type="ECO:0000256" key="7">
    <source>
        <dbReference type="ARBA" id="ARBA00023136"/>
    </source>
</evidence>
<dbReference type="PANTHER" id="PTHR30081">
    <property type="entry name" value="PROTEIN-EXPORT MEMBRANE PROTEIN SEC"/>
    <property type="match status" value="1"/>
</dbReference>
<keyword evidence="5 8" id="KW-1133">Transmembrane helix</keyword>
<dbReference type="SUPFAM" id="SSF82866">
    <property type="entry name" value="Multidrug efflux transporter AcrB transmembrane domain"/>
    <property type="match status" value="1"/>
</dbReference>
<sequence>MGKKKSVALIVIVTVVLLGLLFISITPTFPVKTPYSLQSLLNTVRLGADLGGGYGAVYYPEGVISAEEYAGEVARYESGEGTDPAEQYVANGGVYLDSEKVLDENGEVLESFKTEFETAYRVFKQRFEDKNFTDCSVWIEDGYTIRVEVSDVSQKETVSNVFSVLAYSGELYFSDTDTSTNSKNVLMTGGSEHISRADVVDLGDSGYGIAVHLTKAGRAKFAEITGNLVSSSSDSTGSTSATLYLYMGTEVLMSAGVDSALDQDVVYIGGSNSSGSVAYPTRESAETIACVINSALDEENVFNLSLQPQVYSYDATMGEHAALIAACVIGVLVLAMIVFSLIRYKGMGLAHVYGFLTYALIFILCLAFVPQITVNIAGLLAIVLSAAMMVGFNYYAFRNIRSEFYTGKTLTSAIKSGYKKSLAITIDTHIILFIASLVVYFISLGSAQYLALIFLIGTVISAACTLAVTRFYLYMFLAQPKNKIAFCNFKREETEDE</sequence>
<dbReference type="GO" id="GO:0015031">
    <property type="term" value="P:protein transport"/>
    <property type="evidence" value="ECO:0007669"/>
    <property type="project" value="UniProtKB-KW"/>
</dbReference>
<feature type="transmembrane region" description="Helical" evidence="8">
    <location>
        <begin position="321"/>
        <end position="342"/>
    </location>
</feature>
<evidence type="ECO:0000256" key="8">
    <source>
        <dbReference type="SAM" id="Phobius"/>
    </source>
</evidence>
<proteinExistence type="predicted"/>
<evidence type="ECO:0000313" key="10">
    <source>
        <dbReference type="Proteomes" id="UP000824204"/>
    </source>
</evidence>